<dbReference type="EMBL" id="ADVG01000003">
    <property type="protein sequence ID" value="EFH83229.1"/>
    <property type="molecule type" value="Genomic_DNA"/>
</dbReference>
<name>D6TJ15_KTERA</name>
<keyword evidence="7" id="KW-1185">Reference proteome</keyword>
<organism evidence="6 7">
    <name type="scientific">Ktedonobacter racemifer DSM 44963</name>
    <dbReference type="NCBI Taxonomy" id="485913"/>
    <lineage>
        <taxon>Bacteria</taxon>
        <taxon>Bacillati</taxon>
        <taxon>Chloroflexota</taxon>
        <taxon>Ktedonobacteria</taxon>
        <taxon>Ktedonobacterales</taxon>
        <taxon>Ktedonobacteraceae</taxon>
        <taxon>Ktedonobacter</taxon>
    </lineage>
</organism>
<dbReference type="Pfam" id="PF13358">
    <property type="entry name" value="DDE_3"/>
    <property type="match status" value="1"/>
</dbReference>
<dbReference type="EMBL" id="ADVG01000002">
    <property type="protein sequence ID" value="EFH86785.1"/>
    <property type="molecule type" value="Genomic_DNA"/>
</dbReference>
<evidence type="ECO:0000313" key="4">
    <source>
        <dbReference type="EMBL" id="EFH83785.1"/>
    </source>
</evidence>
<evidence type="ECO:0000313" key="2">
    <source>
        <dbReference type="EMBL" id="EFH79774.1"/>
    </source>
</evidence>
<evidence type="ECO:0000259" key="1">
    <source>
        <dbReference type="Pfam" id="PF13358"/>
    </source>
</evidence>
<proteinExistence type="predicted"/>
<evidence type="ECO:0000313" key="6">
    <source>
        <dbReference type="EMBL" id="EFH89422.1"/>
    </source>
</evidence>
<protein>
    <submittedName>
        <fullName evidence="6">Transposase</fullName>
    </submittedName>
</protein>
<gene>
    <name evidence="2" type="ORF">Krac_0281</name>
    <name evidence="6" type="ORF">Krac_10977</name>
    <name evidence="3" type="ORF">Krac_4169</name>
    <name evidence="4" type="ORF">Krac_4781</name>
    <name evidence="5" type="ORF">Krac_8099</name>
</gene>
<feature type="domain" description="Tc1-like transposase DDE" evidence="1">
    <location>
        <begin position="18"/>
        <end position="169"/>
    </location>
</feature>
<evidence type="ECO:0000313" key="3">
    <source>
        <dbReference type="EMBL" id="EFH83229.1"/>
    </source>
</evidence>
<dbReference type="EMBL" id="ADVG01000001">
    <property type="protein sequence ID" value="EFH89422.1"/>
    <property type="molecule type" value="Genomic_DNA"/>
</dbReference>
<dbReference type="EMBL" id="ADVG01000005">
    <property type="protein sequence ID" value="EFH79774.1"/>
    <property type="molecule type" value="Genomic_DNA"/>
</dbReference>
<dbReference type="EMBL" id="ADVG01000003">
    <property type="protein sequence ID" value="EFH83785.1"/>
    <property type="molecule type" value="Genomic_DNA"/>
</dbReference>
<comment type="caution">
    <text evidence="6">The sequence shown here is derived from an EMBL/GenBank/DDBJ whole genome shotgun (WGS) entry which is preliminary data.</text>
</comment>
<dbReference type="AlphaFoldDB" id="D6TJ15"/>
<dbReference type="InterPro" id="IPR038717">
    <property type="entry name" value="Tc1-like_DDE_dom"/>
</dbReference>
<dbReference type="STRING" id="485913.Krac_0281"/>
<sequence length="211" mass="24928">MEDVLDLYEEDYDPRYPTVCFDEKLVAPEADVRPPLPMEPGHVERIDYEYERLGTANLFFFVEPLAGWRHVEMTQRRTKIDYAHCIRWLVDEVYPHAEYIRLVQDNLNTHTAAALYEAFEPAEARRILQRVEFHYTPKHGSWLNMAEIEIGIFARGCLSRRVRSLTELRQRIATLQAERNALRCTISWRFTCNDARDTLHDLYPAINNKLD</sequence>
<accession>D6TJ15</accession>
<reference evidence="6 7" key="1">
    <citation type="journal article" date="2011" name="Stand. Genomic Sci.">
        <title>Non-contiguous finished genome sequence and contextual data of the filamentous soil bacterium Ktedonobacter racemifer type strain (SOSP1-21).</title>
        <authorList>
            <person name="Chang Y.J."/>
            <person name="Land M."/>
            <person name="Hauser L."/>
            <person name="Chertkov O."/>
            <person name="Del Rio T.G."/>
            <person name="Nolan M."/>
            <person name="Copeland A."/>
            <person name="Tice H."/>
            <person name="Cheng J.F."/>
            <person name="Lucas S."/>
            <person name="Han C."/>
            <person name="Goodwin L."/>
            <person name="Pitluck S."/>
            <person name="Ivanova N."/>
            <person name="Ovchinikova G."/>
            <person name="Pati A."/>
            <person name="Chen A."/>
            <person name="Palaniappan K."/>
            <person name="Mavromatis K."/>
            <person name="Liolios K."/>
            <person name="Brettin T."/>
            <person name="Fiebig A."/>
            <person name="Rohde M."/>
            <person name="Abt B."/>
            <person name="Goker M."/>
            <person name="Detter J.C."/>
            <person name="Woyke T."/>
            <person name="Bristow J."/>
            <person name="Eisen J.A."/>
            <person name="Markowitz V."/>
            <person name="Hugenholtz P."/>
            <person name="Kyrpides N.C."/>
            <person name="Klenk H.P."/>
            <person name="Lapidus A."/>
        </authorList>
    </citation>
    <scope>NUCLEOTIDE SEQUENCE [LARGE SCALE GENOMIC DNA]</scope>
    <source>
        <strain evidence="7">DSM 44963</strain>
        <strain evidence="6">SOSP1-21</strain>
    </source>
</reference>
<dbReference type="InParanoid" id="D6TJ15"/>
<dbReference type="NCBIfam" id="NF033545">
    <property type="entry name" value="transpos_IS630"/>
    <property type="match status" value="1"/>
</dbReference>
<dbReference type="Proteomes" id="UP000004508">
    <property type="component" value="Unassembled WGS sequence"/>
</dbReference>
<dbReference type="InterPro" id="IPR047655">
    <property type="entry name" value="Transpos_IS630-like"/>
</dbReference>
<evidence type="ECO:0000313" key="5">
    <source>
        <dbReference type="EMBL" id="EFH86785.1"/>
    </source>
</evidence>
<evidence type="ECO:0000313" key="7">
    <source>
        <dbReference type="Proteomes" id="UP000004508"/>
    </source>
</evidence>
<dbReference type="eggNOG" id="COG3335">
    <property type="taxonomic scope" value="Bacteria"/>
</dbReference>